<reference evidence="1 2" key="1">
    <citation type="submission" date="2019-08" db="EMBL/GenBank/DDBJ databases">
        <title>Whole genome of Aphis craccivora.</title>
        <authorList>
            <person name="Voronova N.V."/>
            <person name="Shulinski R.S."/>
            <person name="Bandarenka Y.V."/>
            <person name="Zhorov D.G."/>
            <person name="Warner D."/>
        </authorList>
    </citation>
    <scope>NUCLEOTIDE SEQUENCE [LARGE SCALE GENOMIC DNA]</scope>
    <source>
        <strain evidence="1">180601</strain>
        <tissue evidence="1">Whole Body</tissue>
    </source>
</reference>
<sequence length="81" mass="9552">MNTHTKNEPRTWSVQLLYMAGALTVVETNLERYRISIMEIQEVRWIGDGNLKLNNITVFIVVVKDMKEVYDLLLTMHIYHT</sequence>
<evidence type="ECO:0000313" key="2">
    <source>
        <dbReference type="Proteomes" id="UP000478052"/>
    </source>
</evidence>
<proteinExistence type="predicted"/>
<comment type="caution">
    <text evidence="1">The sequence shown here is derived from an EMBL/GenBank/DDBJ whole genome shotgun (WGS) entry which is preliminary data.</text>
</comment>
<keyword evidence="2" id="KW-1185">Reference proteome</keyword>
<dbReference type="Proteomes" id="UP000478052">
    <property type="component" value="Unassembled WGS sequence"/>
</dbReference>
<evidence type="ECO:0000313" key="1">
    <source>
        <dbReference type="EMBL" id="KAF0761881.1"/>
    </source>
</evidence>
<gene>
    <name evidence="1" type="ORF">FWK35_00013388</name>
</gene>
<protein>
    <submittedName>
        <fullName evidence="1">Craniofacial development protein 2-like</fullName>
    </submittedName>
</protein>
<accession>A0A6G0YV65</accession>
<name>A0A6G0YV65_APHCR</name>
<dbReference type="OrthoDB" id="6769374at2759"/>
<organism evidence="1 2">
    <name type="scientific">Aphis craccivora</name>
    <name type="common">Cowpea aphid</name>
    <dbReference type="NCBI Taxonomy" id="307492"/>
    <lineage>
        <taxon>Eukaryota</taxon>
        <taxon>Metazoa</taxon>
        <taxon>Ecdysozoa</taxon>
        <taxon>Arthropoda</taxon>
        <taxon>Hexapoda</taxon>
        <taxon>Insecta</taxon>
        <taxon>Pterygota</taxon>
        <taxon>Neoptera</taxon>
        <taxon>Paraneoptera</taxon>
        <taxon>Hemiptera</taxon>
        <taxon>Sternorrhyncha</taxon>
        <taxon>Aphidomorpha</taxon>
        <taxon>Aphidoidea</taxon>
        <taxon>Aphididae</taxon>
        <taxon>Aphidini</taxon>
        <taxon>Aphis</taxon>
        <taxon>Aphis</taxon>
    </lineage>
</organism>
<dbReference type="AlphaFoldDB" id="A0A6G0YV65"/>
<dbReference type="EMBL" id="VUJU01002277">
    <property type="protein sequence ID" value="KAF0761881.1"/>
    <property type="molecule type" value="Genomic_DNA"/>
</dbReference>